<evidence type="ECO:0000313" key="4">
    <source>
        <dbReference type="Proteomes" id="UP000324897"/>
    </source>
</evidence>
<dbReference type="InterPro" id="IPR032675">
    <property type="entry name" value="LRR_dom_sf"/>
</dbReference>
<dbReference type="InterPro" id="IPR036047">
    <property type="entry name" value="F-box-like_dom_sf"/>
</dbReference>
<dbReference type="InterPro" id="IPR055357">
    <property type="entry name" value="LRR_At1g61320_AtMIF1"/>
</dbReference>
<evidence type="ECO:0000256" key="1">
    <source>
        <dbReference type="SAM" id="MobiDB-lite"/>
    </source>
</evidence>
<name>A0A5J9TB78_9POAL</name>
<keyword evidence="4" id="KW-1185">Reference proteome</keyword>
<dbReference type="Pfam" id="PF23622">
    <property type="entry name" value="LRR_At1g61320_AtMIF1"/>
    <property type="match status" value="2"/>
</dbReference>
<evidence type="ECO:0000313" key="3">
    <source>
        <dbReference type="EMBL" id="TVU08595.1"/>
    </source>
</evidence>
<comment type="caution">
    <text evidence="3">The sequence shown here is derived from an EMBL/GenBank/DDBJ whole genome shotgun (WGS) entry which is preliminary data.</text>
</comment>
<feature type="domain" description="At1g61320/AtMIF1 LRR" evidence="2">
    <location>
        <begin position="191"/>
        <end position="449"/>
    </location>
</feature>
<dbReference type="Gramene" id="TVU08595">
    <property type="protein sequence ID" value="TVU08595"/>
    <property type="gene ID" value="EJB05_42004"/>
</dbReference>
<feature type="domain" description="At1g61320/AtMIF1 LRR" evidence="2">
    <location>
        <begin position="592"/>
        <end position="928"/>
    </location>
</feature>
<evidence type="ECO:0000259" key="2">
    <source>
        <dbReference type="Pfam" id="PF23622"/>
    </source>
</evidence>
<dbReference type="PANTHER" id="PTHR34145">
    <property type="entry name" value="OS02G0105600 PROTEIN"/>
    <property type="match status" value="1"/>
</dbReference>
<dbReference type="PANTHER" id="PTHR34145:SF65">
    <property type="entry name" value="FBD DOMAIN-CONTAINING PROTEIN"/>
    <property type="match status" value="1"/>
</dbReference>
<dbReference type="EMBL" id="RWGY01000039">
    <property type="protein sequence ID" value="TVU08595.1"/>
    <property type="molecule type" value="Genomic_DNA"/>
</dbReference>
<organism evidence="3 4">
    <name type="scientific">Eragrostis curvula</name>
    <name type="common">weeping love grass</name>
    <dbReference type="NCBI Taxonomy" id="38414"/>
    <lineage>
        <taxon>Eukaryota</taxon>
        <taxon>Viridiplantae</taxon>
        <taxon>Streptophyta</taxon>
        <taxon>Embryophyta</taxon>
        <taxon>Tracheophyta</taxon>
        <taxon>Spermatophyta</taxon>
        <taxon>Magnoliopsida</taxon>
        <taxon>Liliopsida</taxon>
        <taxon>Poales</taxon>
        <taxon>Poaceae</taxon>
        <taxon>PACMAD clade</taxon>
        <taxon>Chloridoideae</taxon>
        <taxon>Eragrostideae</taxon>
        <taxon>Eragrostidinae</taxon>
        <taxon>Eragrostis</taxon>
    </lineage>
</organism>
<accession>A0A5J9TB78</accession>
<feature type="non-terminal residue" evidence="3">
    <location>
        <position position="1"/>
    </location>
</feature>
<sequence>MAHQPEGGGGGGGSGAVPEFTPAAEEEEVPPPPGEGGEEEIPPAAEVDCISLRPREERWIILRSLSLKSLLRMAMASKGWFDSVRIPGLFDAKHSIRSAHDVRREMDKLNRGGRGDRIIRFALDIEKVEVSPNDFAFFLDYAADGNAECIRVVVKALPGSPAFSLSFQRSSQRLVRLWLEGVRVTEARHPTLEVIRIQSTNLDDDGLREMIRWCPRLRCLDLRGCNGITRVDVTNASVHLMRLTVVECPLVTEINASTAPRLCSFRYSGCNLTSLALSAASSFWDLYICFTKCRIPLDFGNWLNALPNLSNLTVLTISNTALRMVSILHKDEENTVVAKLSYLQSLRELQLLMFGMKTDSLSGVYEFFRISRCSKLRKLFVQLPKGGHDSCVDAVKMLNDDPPEDGFENLEMVKITNFKWHCNEIDLVHFLFSNASFLRKLVLVTSQGEVGEADLKLLGNPPKNAMISVLGRRIGERAAVGMALGSDGNGDGWSREKRRRVEEQGYRTAAAIPAVRFSALPIDLRQRILRLLPIKDAIRTAALDQGWRDIWKSRWHPTSSRDIHLLPGDNPNEVLDSLERGPRLRLDRFSLVVESEKLRPTHLNHFLAYAAECRVEDLHVERRHGKHQFGSTLFFHFPLSSPCLVHLSLRGIGISNMYQVDRPLSALEVIHLHSVRICELTFRNLMAMCPRLRTLDLRWCNCKGLFRGAQALAPPAGENLRSITVVECQGEVRLDVVAMPSLRSFCYSGNYGESPFFLPKDAAPVDLYICCGDPIFRPFTLFPNYFDEGLPQDLSRLTVLTICSNALKVASTWLNNGATAHWTSLCNLHSLRELQLLMFGMDANNLADIYVFLKASYCPSLERVFVQLPAISAVPLENLLEDVGVEPPEDGLGNLRMVKVMNFNWRCFEVLLVSFLLRKARSLHKLLLVSPNVTLLNVPGVPEADLLVIKNAMDNGRLMLSGSAAAATKPFHSEVFIDF</sequence>
<protein>
    <recommendedName>
        <fullName evidence="2">At1g61320/AtMIF1 LRR domain-containing protein</fullName>
    </recommendedName>
</protein>
<dbReference type="SUPFAM" id="SSF81383">
    <property type="entry name" value="F-box domain"/>
    <property type="match status" value="1"/>
</dbReference>
<feature type="compositionally biased region" description="Gly residues" evidence="1">
    <location>
        <begin position="1"/>
        <end position="15"/>
    </location>
</feature>
<proteinExistence type="predicted"/>
<reference evidence="3 4" key="1">
    <citation type="journal article" date="2019" name="Sci. Rep.">
        <title>A high-quality genome of Eragrostis curvula grass provides insights into Poaceae evolution and supports new strategies to enhance forage quality.</title>
        <authorList>
            <person name="Carballo J."/>
            <person name="Santos B.A.C.M."/>
            <person name="Zappacosta D."/>
            <person name="Garbus I."/>
            <person name="Selva J.P."/>
            <person name="Gallo C.A."/>
            <person name="Diaz A."/>
            <person name="Albertini E."/>
            <person name="Caccamo M."/>
            <person name="Echenique V."/>
        </authorList>
    </citation>
    <scope>NUCLEOTIDE SEQUENCE [LARGE SCALE GENOMIC DNA]</scope>
    <source>
        <strain evidence="4">cv. Victoria</strain>
        <tissue evidence="3">Leaf</tissue>
    </source>
</reference>
<dbReference type="Proteomes" id="UP000324897">
    <property type="component" value="Chromosome 3"/>
</dbReference>
<dbReference type="SUPFAM" id="SSF52058">
    <property type="entry name" value="L domain-like"/>
    <property type="match status" value="1"/>
</dbReference>
<feature type="region of interest" description="Disordered" evidence="1">
    <location>
        <begin position="1"/>
        <end position="43"/>
    </location>
</feature>
<dbReference type="SUPFAM" id="SSF52047">
    <property type="entry name" value="RNI-like"/>
    <property type="match status" value="1"/>
</dbReference>
<dbReference type="AlphaFoldDB" id="A0A5J9TB78"/>
<gene>
    <name evidence="3" type="ORF">EJB05_42004</name>
</gene>
<dbReference type="OrthoDB" id="672536at2759"/>
<dbReference type="InterPro" id="IPR053772">
    <property type="entry name" value="At1g61320/At1g61330-like"/>
</dbReference>
<dbReference type="Gene3D" id="3.80.10.10">
    <property type="entry name" value="Ribonuclease Inhibitor"/>
    <property type="match status" value="2"/>
</dbReference>